<name>A0A317JMY9_9BACT</name>
<keyword evidence="3 9" id="KW-0808">Transferase</keyword>
<evidence type="ECO:0000313" key="10">
    <source>
        <dbReference type="Proteomes" id="UP000246104"/>
    </source>
</evidence>
<dbReference type="Proteomes" id="UP000246104">
    <property type="component" value="Unassembled WGS sequence"/>
</dbReference>
<organism evidence="9 10">
    <name type="scientific">Candidatus Cerribacteria bacterium 'Amazon FNV 2010 28 9'</name>
    <dbReference type="NCBI Taxonomy" id="2081795"/>
    <lineage>
        <taxon>Bacteria</taxon>
        <taxon>Candidatus Cerribacteria</taxon>
    </lineage>
</organism>
<dbReference type="PANTHER" id="PTHR48090:SF3">
    <property type="entry name" value="UNDECAPRENYL-PHOSPHATE 4-DEOXY-4-FORMAMIDO-L-ARABINOSE TRANSFERASE"/>
    <property type="match status" value="1"/>
</dbReference>
<dbReference type="GO" id="GO:0099621">
    <property type="term" value="F:undecaprenyl-phosphate 4-deoxy-4-formamido-L-arabinose transferase activity"/>
    <property type="evidence" value="ECO:0007669"/>
    <property type="project" value="TreeGrafter"/>
</dbReference>
<keyword evidence="4" id="KW-0812">Transmembrane</keyword>
<evidence type="ECO:0000256" key="5">
    <source>
        <dbReference type="ARBA" id="ARBA00022985"/>
    </source>
</evidence>
<evidence type="ECO:0000259" key="8">
    <source>
        <dbReference type="Pfam" id="PF00535"/>
    </source>
</evidence>
<keyword evidence="7" id="KW-0472">Membrane</keyword>
<keyword evidence="1" id="KW-1003">Cell membrane</keyword>
<evidence type="ECO:0000256" key="7">
    <source>
        <dbReference type="ARBA" id="ARBA00023136"/>
    </source>
</evidence>
<keyword evidence="6" id="KW-1133">Transmembrane helix</keyword>
<proteinExistence type="predicted"/>
<dbReference type="CDD" id="cd04179">
    <property type="entry name" value="DPM_DPG-synthase_like"/>
    <property type="match status" value="1"/>
</dbReference>
<gene>
    <name evidence="9" type="ORF">C5B42_05915</name>
</gene>
<feature type="domain" description="Glycosyltransferase 2-like" evidence="8">
    <location>
        <begin position="9"/>
        <end position="164"/>
    </location>
</feature>
<keyword evidence="5" id="KW-0448">Lipopolysaccharide biosynthesis</keyword>
<reference evidence="9 10" key="1">
    <citation type="submission" date="2018-02" db="EMBL/GenBank/DDBJ databases">
        <title>Genomic Reconstructions from Amazon Rainforest and Pasture Soil Reveal Novel Insights into the Physiology of Candidate Phyla in Tropical Sites.</title>
        <authorList>
            <person name="Kroeger M.E."/>
            <person name="Delmont T."/>
            <person name="Eren A.M."/>
            <person name="Guo J."/>
            <person name="Meyer K.M."/>
            <person name="Khan K."/>
            <person name="Rodrigues J.L.M."/>
            <person name="Bohannan B.J.M."/>
            <person name="Tringe S."/>
            <person name="Borges C.D."/>
            <person name="Tiedje J."/>
            <person name="Tsai S.M."/>
            <person name="Nusslein K."/>
        </authorList>
    </citation>
    <scope>NUCLEOTIDE SEQUENCE [LARGE SCALE GENOMIC DNA]</scope>
    <source>
        <strain evidence="9">Amazon FNV 2010 28 9</strain>
    </source>
</reference>
<dbReference type="PANTHER" id="PTHR48090">
    <property type="entry name" value="UNDECAPRENYL-PHOSPHATE 4-DEOXY-4-FORMAMIDO-L-ARABINOSE TRANSFERASE-RELATED"/>
    <property type="match status" value="1"/>
</dbReference>
<evidence type="ECO:0000256" key="3">
    <source>
        <dbReference type="ARBA" id="ARBA00022679"/>
    </source>
</evidence>
<accession>A0A317JMY9</accession>
<dbReference type="EMBL" id="PSRQ01000062">
    <property type="protein sequence ID" value="PWU22522.1"/>
    <property type="molecule type" value="Genomic_DNA"/>
</dbReference>
<dbReference type="Pfam" id="PF00535">
    <property type="entry name" value="Glycos_transf_2"/>
    <property type="match status" value="1"/>
</dbReference>
<evidence type="ECO:0000256" key="1">
    <source>
        <dbReference type="ARBA" id="ARBA00022475"/>
    </source>
</evidence>
<sequence>MATKLDSLSVFFPAFNEEENIGPLLESALTLLPQFAQRFEIIVVNDGSTDRTRVIALEYHKTHPNVRVVSHSKNKGYGASLKTGIKHAKYDWIFWTDGDLQFDLASLKIFVQKAKDNTAIIGYRKHRADTFIRKLNGELYTQLINFLFHMHVRDIDCAFKLIPSQPLQNLLITSSGAFTSAEILIRLHRQGVEFIQLPVPHFPRKFGTPTGGNIKVIFRGLKETLLFFIQKS</sequence>
<dbReference type="GO" id="GO:0005886">
    <property type="term" value="C:plasma membrane"/>
    <property type="evidence" value="ECO:0007669"/>
    <property type="project" value="TreeGrafter"/>
</dbReference>
<comment type="caution">
    <text evidence="9">The sequence shown here is derived from an EMBL/GenBank/DDBJ whole genome shotgun (WGS) entry which is preliminary data.</text>
</comment>
<dbReference type="Gene3D" id="3.90.550.10">
    <property type="entry name" value="Spore Coat Polysaccharide Biosynthesis Protein SpsA, Chain A"/>
    <property type="match status" value="1"/>
</dbReference>
<dbReference type="InterPro" id="IPR001173">
    <property type="entry name" value="Glyco_trans_2-like"/>
</dbReference>
<evidence type="ECO:0000256" key="4">
    <source>
        <dbReference type="ARBA" id="ARBA00022692"/>
    </source>
</evidence>
<keyword evidence="2" id="KW-0328">Glycosyltransferase</keyword>
<protein>
    <submittedName>
        <fullName evidence="9">Glycosyltransferase family 2 protein</fullName>
    </submittedName>
</protein>
<dbReference type="SUPFAM" id="SSF53448">
    <property type="entry name" value="Nucleotide-diphospho-sugar transferases"/>
    <property type="match status" value="1"/>
</dbReference>
<dbReference type="InterPro" id="IPR050256">
    <property type="entry name" value="Glycosyltransferase_2"/>
</dbReference>
<dbReference type="AlphaFoldDB" id="A0A317JMY9"/>
<dbReference type="InterPro" id="IPR029044">
    <property type="entry name" value="Nucleotide-diphossugar_trans"/>
</dbReference>
<evidence type="ECO:0000256" key="6">
    <source>
        <dbReference type="ARBA" id="ARBA00022989"/>
    </source>
</evidence>
<dbReference type="GO" id="GO:0009103">
    <property type="term" value="P:lipopolysaccharide biosynthetic process"/>
    <property type="evidence" value="ECO:0007669"/>
    <property type="project" value="UniProtKB-KW"/>
</dbReference>
<evidence type="ECO:0000313" key="9">
    <source>
        <dbReference type="EMBL" id="PWU22522.1"/>
    </source>
</evidence>
<evidence type="ECO:0000256" key="2">
    <source>
        <dbReference type="ARBA" id="ARBA00022676"/>
    </source>
</evidence>